<sequence length="120" mass="12668">MPSYPIRPTFPIDVRSPSGSVKVGRQGLAVTVDVDDSKIINALPITTGQFFGALEALYPGSSATIQAAVPTDPTSAVNRAYETTAFITPNCTLLVFIKATLNLADEQVVDLLATAAFQPK</sequence>
<name>A0ABU9ZJL4_9HYPH</name>
<evidence type="ECO:0000313" key="2">
    <source>
        <dbReference type="Proteomes" id="UP001404845"/>
    </source>
</evidence>
<organism evidence="1 2">
    <name type="scientific">Methylorubrum rhodesianum</name>
    <dbReference type="NCBI Taxonomy" id="29427"/>
    <lineage>
        <taxon>Bacteria</taxon>
        <taxon>Pseudomonadati</taxon>
        <taxon>Pseudomonadota</taxon>
        <taxon>Alphaproteobacteria</taxon>
        <taxon>Hyphomicrobiales</taxon>
        <taxon>Methylobacteriaceae</taxon>
        <taxon>Methylorubrum</taxon>
    </lineage>
</organism>
<comment type="caution">
    <text evidence="1">The sequence shown here is derived from an EMBL/GenBank/DDBJ whole genome shotgun (WGS) entry which is preliminary data.</text>
</comment>
<gene>
    <name evidence="1" type="ORF">PUR21_28185</name>
</gene>
<protein>
    <submittedName>
        <fullName evidence="1">Uncharacterized protein</fullName>
    </submittedName>
</protein>
<proteinExistence type="predicted"/>
<evidence type="ECO:0000313" key="1">
    <source>
        <dbReference type="EMBL" id="MEN3231463.1"/>
    </source>
</evidence>
<dbReference type="Proteomes" id="UP001404845">
    <property type="component" value="Unassembled WGS sequence"/>
</dbReference>
<accession>A0ABU9ZJL4</accession>
<dbReference type="EMBL" id="JAQYXL010000001">
    <property type="protein sequence ID" value="MEN3231463.1"/>
    <property type="molecule type" value="Genomic_DNA"/>
</dbReference>
<keyword evidence="2" id="KW-1185">Reference proteome</keyword>
<reference evidence="1 2" key="1">
    <citation type="journal article" date="2023" name="PLoS ONE">
        <title>Complete genome assembly of Hawai'i environmental nontuberculous mycobacteria reveals unexpected co-isolation with methylobacteria.</title>
        <authorList>
            <person name="Hendrix J."/>
            <person name="Epperson L.E."/>
            <person name="Tong E.I."/>
            <person name="Chan Y.L."/>
            <person name="Hasan N.A."/>
            <person name="Dawrs S.N."/>
            <person name="Norton G.J."/>
            <person name="Virdi R."/>
            <person name="Crooks J.L."/>
            <person name="Chan E.D."/>
            <person name="Honda J.R."/>
            <person name="Strong M."/>
        </authorList>
    </citation>
    <scope>NUCLEOTIDE SEQUENCE [LARGE SCALE GENOMIC DNA]</scope>
    <source>
        <strain evidence="1 2">NJH_HI01</strain>
    </source>
</reference>
<dbReference type="RefSeq" id="WP_200670534.1">
    <property type="nucleotide sequence ID" value="NZ_JACWCW010000009.1"/>
</dbReference>